<dbReference type="RefSeq" id="WP_078335850.1">
    <property type="nucleotide sequence ID" value="NZ_MAFQ01000014.1"/>
</dbReference>
<evidence type="ECO:0000256" key="1">
    <source>
        <dbReference type="SAM" id="MobiDB-lite"/>
    </source>
</evidence>
<dbReference type="AlphaFoldDB" id="A0A4R5P4N7"/>
<accession>A0A4R5P4N7</accession>
<dbReference type="Proteomes" id="UP000295627">
    <property type="component" value="Unassembled WGS sequence"/>
</dbReference>
<organism evidence="2 3">
    <name type="scientific">Mycobacteroides franklinii</name>
    <dbReference type="NCBI Taxonomy" id="948102"/>
    <lineage>
        <taxon>Bacteria</taxon>
        <taxon>Bacillati</taxon>
        <taxon>Actinomycetota</taxon>
        <taxon>Actinomycetes</taxon>
        <taxon>Mycobacteriales</taxon>
        <taxon>Mycobacteriaceae</taxon>
        <taxon>Mycobacteroides</taxon>
    </lineage>
</organism>
<evidence type="ECO:0000313" key="2">
    <source>
        <dbReference type="EMBL" id="TDH17997.1"/>
    </source>
</evidence>
<dbReference type="EMBL" id="RXLR01000024">
    <property type="protein sequence ID" value="TDH17997.1"/>
    <property type="molecule type" value="Genomic_DNA"/>
</dbReference>
<gene>
    <name evidence="2" type="ORF">EJ571_25050</name>
</gene>
<feature type="region of interest" description="Disordered" evidence="1">
    <location>
        <begin position="115"/>
        <end position="134"/>
    </location>
</feature>
<feature type="compositionally biased region" description="Basic and acidic residues" evidence="1">
    <location>
        <begin position="333"/>
        <end position="358"/>
    </location>
</feature>
<name>A0A4R5P4N7_9MYCO</name>
<reference evidence="2 3" key="1">
    <citation type="journal article" date="2019" name="Sci. Rep.">
        <title>Extended insight into the Mycobacterium chelonae-abscessus complex through whole genome sequencing of Mycobacterium salmoniphilum outbreak and Mycobacterium salmoniphilum-like strains.</title>
        <authorList>
            <person name="Behra P.R.K."/>
            <person name="Das S."/>
            <person name="Pettersson B.M.F."/>
            <person name="Shirreff L."/>
            <person name="DuCote T."/>
            <person name="Jacobsson K.G."/>
            <person name="Ennis D.G."/>
            <person name="Kirsebom L.A."/>
        </authorList>
    </citation>
    <scope>NUCLEOTIDE SEQUENCE [LARGE SCALE GENOMIC DNA]</scope>
    <source>
        <strain evidence="2 3">DSM 45524</strain>
    </source>
</reference>
<protein>
    <submittedName>
        <fullName evidence="2">Uncharacterized protein</fullName>
    </submittedName>
</protein>
<comment type="caution">
    <text evidence="2">The sequence shown here is derived from an EMBL/GenBank/DDBJ whole genome shotgun (WGS) entry which is preliminary data.</text>
</comment>
<feature type="region of interest" description="Disordered" evidence="1">
    <location>
        <begin position="333"/>
        <end position="366"/>
    </location>
</feature>
<sequence>MSNDPWISEPVEYVATYDQAVRNMVWTQVEPTVRLAGGFEAVRADPAHPIHQVYDDLGPLERDYETIVSRSLDELTSTYYEIDPQHGVLLTAEAHEVIDRHVRAVRETKPILHYRDDPGFDRSNPDELNPHHPHELDPSVYIETRAQALRFDVLHEIAPDIAGAGGFPGVARNPNHRRHNSSEGLAKVRQQYDSIVERAERTFSNDAYYHDMEYGWGLRAFAIYELKQIATSVRKLTPAELAAEQRTRMEGPARIPAIPEGQLRINVANSPVAANRTQASARPANDEIRRFLVDQRLGMRPGAYLSALAAAAGTGATLQEAARNELARREALSAEDHAAEDAIRAREQEAHSRTKDRSLVGSDMSL</sequence>
<evidence type="ECO:0000313" key="3">
    <source>
        <dbReference type="Proteomes" id="UP000295627"/>
    </source>
</evidence>
<proteinExistence type="predicted"/>